<name>A0ABP9LUH4_9BURK</name>
<dbReference type="InterPro" id="IPR050400">
    <property type="entry name" value="Bact_Cytoskel_RodZ"/>
</dbReference>
<dbReference type="PANTHER" id="PTHR34475:SF1">
    <property type="entry name" value="CYTOSKELETON PROTEIN RODZ"/>
    <property type="match status" value="1"/>
</dbReference>
<reference evidence="3" key="1">
    <citation type="journal article" date="2019" name="Int. J. Syst. Evol. Microbiol.">
        <title>The Global Catalogue of Microorganisms (GCM) 10K type strain sequencing project: providing services to taxonomists for standard genome sequencing and annotation.</title>
        <authorList>
            <consortium name="The Broad Institute Genomics Platform"/>
            <consortium name="The Broad Institute Genome Sequencing Center for Infectious Disease"/>
            <person name="Wu L."/>
            <person name="Ma J."/>
        </authorList>
    </citation>
    <scope>NUCLEOTIDE SEQUENCE [LARGE SCALE GENOMIC DNA]</scope>
    <source>
        <strain evidence="3">JCM 18423</strain>
    </source>
</reference>
<accession>A0ABP9LUH4</accession>
<keyword evidence="1" id="KW-0812">Transmembrane</keyword>
<organism evidence="2 3">
    <name type="scientific">Paenalcaligenes hermetiae</name>
    <dbReference type="NCBI Taxonomy" id="1157987"/>
    <lineage>
        <taxon>Bacteria</taxon>
        <taxon>Pseudomonadati</taxon>
        <taxon>Pseudomonadota</taxon>
        <taxon>Betaproteobacteria</taxon>
        <taxon>Burkholderiales</taxon>
        <taxon>Alcaligenaceae</taxon>
        <taxon>Paenalcaligenes</taxon>
    </lineage>
</organism>
<protein>
    <submittedName>
        <fullName evidence="2">Helix-turn-helix transcriptional regulator</fullName>
    </submittedName>
</protein>
<comment type="caution">
    <text evidence="2">The sequence shown here is derived from an EMBL/GenBank/DDBJ whole genome shotgun (WGS) entry which is preliminary data.</text>
</comment>
<keyword evidence="3" id="KW-1185">Reference proteome</keyword>
<dbReference type="Proteomes" id="UP001500227">
    <property type="component" value="Unassembled WGS sequence"/>
</dbReference>
<evidence type="ECO:0000313" key="3">
    <source>
        <dbReference type="Proteomes" id="UP001500227"/>
    </source>
</evidence>
<evidence type="ECO:0000256" key="1">
    <source>
        <dbReference type="SAM" id="Phobius"/>
    </source>
</evidence>
<proteinExistence type="predicted"/>
<dbReference type="Pfam" id="PF13413">
    <property type="entry name" value="HTH_25"/>
    <property type="match status" value="1"/>
</dbReference>
<sequence length="158" mass="18065">MNSPVSSPELEPTSQSLGAFIAELRQAQGLSYHDVSIRIKYSALQLEALEKEDWQALPSGMPLRWMVKSYARLLGADESLLLGMLEEQTGVTATHNIKQKKKQWDGADMSLYTEPTQRAWGWWLIIALLLLIALFYALDQGWIPENWLVFDWLKELQS</sequence>
<dbReference type="Gene3D" id="1.10.260.40">
    <property type="entry name" value="lambda repressor-like DNA-binding domains"/>
    <property type="match status" value="1"/>
</dbReference>
<dbReference type="EMBL" id="BAABKD010000002">
    <property type="protein sequence ID" value="GAA5085732.1"/>
    <property type="molecule type" value="Genomic_DNA"/>
</dbReference>
<evidence type="ECO:0000313" key="2">
    <source>
        <dbReference type="EMBL" id="GAA5085732.1"/>
    </source>
</evidence>
<feature type="transmembrane region" description="Helical" evidence="1">
    <location>
        <begin position="119"/>
        <end position="138"/>
    </location>
</feature>
<keyword evidence="1" id="KW-1133">Transmembrane helix</keyword>
<dbReference type="InterPro" id="IPR010982">
    <property type="entry name" value="Lambda_DNA-bd_dom_sf"/>
</dbReference>
<keyword evidence="1" id="KW-0472">Membrane</keyword>
<dbReference type="PANTHER" id="PTHR34475">
    <property type="match status" value="1"/>
</dbReference>
<dbReference type="RefSeq" id="WP_345369345.1">
    <property type="nucleotide sequence ID" value="NZ_BAABKD010000002.1"/>
</dbReference>
<gene>
    <name evidence="2" type="ORF">GCM10023337_04760</name>
</gene>